<keyword evidence="4" id="KW-1133">Transmembrane helix</keyword>
<sequence length="399" mass="44743">MSIRIKVATTAKELSDVYRLRYQVYVVEEGLYGSVSGDIIIDQFDALPNTANIIAYEGATPVGTMRTNFDSEVLLPADESYDFSEYRERANEQAQAQGLERALLGCSGMLAIAKKWRNRRDLFRALFKLSCDVGHSWGVSHIIVTARSEAQSMYRRMGFEALEDELWYEPAGAHIVPMVSELERIYQWAFGGMVGKSDLLERFSGCFQDLLFSAGDSIFCEGDQGDEAYIVSAGAVDISRKEGDDQLNLATLSTGSLFGELSLIDEQARSADATAAKNTELVVLNRKTFWDKAHDDPEYLRSLLSILSKRLRDVDDRAFAYAHGSTDYRLNFFLNKVKAHALPLNKSPQDSKAKIRTTAFAYMASTRLEETVAFLDQLQLEGQLKYTDTSITFYGEQTQ</sequence>
<evidence type="ECO:0000256" key="6">
    <source>
        <dbReference type="ARBA" id="ARBA00023136"/>
    </source>
</evidence>
<feature type="domain" description="Cyclic nucleotide-binding" evidence="9">
    <location>
        <begin position="212"/>
        <end position="310"/>
    </location>
</feature>
<dbReference type="InterPro" id="IPR018488">
    <property type="entry name" value="cNMP-bd_CS"/>
</dbReference>
<evidence type="ECO:0000256" key="8">
    <source>
        <dbReference type="ARBA" id="ARBA00023303"/>
    </source>
</evidence>
<keyword evidence="2" id="KW-0813">Transport</keyword>
<organism evidence="10 11">
    <name type="scientific">Coraliomargarita algicola</name>
    <dbReference type="NCBI Taxonomy" id="3092156"/>
    <lineage>
        <taxon>Bacteria</taxon>
        <taxon>Pseudomonadati</taxon>
        <taxon>Verrucomicrobiota</taxon>
        <taxon>Opitutia</taxon>
        <taxon>Puniceicoccales</taxon>
        <taxon>Coraliomargaritaceae</taxon>
        <taxon>Coraliomargarita</taxon>
    </lineage>
</organism>
<reference evidence="10 11" key="1">
    <citation type="submission" date="2023-11" db="EMBL/GenBank/DDBJ databases">
        <title>Coraliomargarita sp. nov., isolated from marine algae.</title>
        <authorList>
            <person name="Lee J.K."/>
            <person name="Baek J.H."/>
            <person name="Kim J.M."/>
            <person name="Choi D.G."/>
            <person name="Jeon C.O."/>
        </authorList>
    </citation>
    <scope>NUCLEOTIDE SEQUENCE [LARGE SCALE GENOMIC DNA]</scope>
    <source>
        <strain evidence="10 11">J2-16</strain>
    </source>
</reference>
<name>A0ABZ0RNF6_9BACT</name>
<keyword evidence="5" id="KW-0406">Ion transport</keyword>
<dbReference type="InterPro" id="IPR054597">
    <property type="entry name" value="FeeM_cat"/>
</dbReference>
<proteinExistence type="predicted"/>
<dbReference type="PROSITE" id="PS50042">
    <property type="entry name" value="CNMP_BINDING_3"/>
    <property type="match status" value="1"/>
</dbReference>
<evidence type="ECO:0000256" key="7">
    <source>
        <dbReference type="ARBA" id="ARBA00023286"/>
    </source>
</evidence>
<dbReference type="PANTHER" id="PTHR45638:SF11">
    <property type="entry name" value="CYCLIC NUCLEOTIDE-GATED CATION CHANNEL SUBUNIT A"/>
    <property type="match status" value="1"/>
</dbReference>
<dbReference type="InterPro" id="IPR018490">
    <property type="entry name" value="cNMP-bd_dom_sf"/>
</dbReference>
<evidence type="ECO:0000313" key="10">
    <source>
        <dbReference type="EMBL" id="WPJ96643.1"/>
    </source>
</evidence>
<evidence type="ECO:0000256" key="4">
    <source>
        <dbReference type="ARBA" id="ARBA00022989"/>
    </source>
</evidence>
<accession>A0ABZ0RNF6</accession>
<dbReference type="SUPFAM" id="SSF55729">
    <property type="entry name" value="Acyl-CoA N-acyltransferases (Nat)"/>
    <property type="match status" value="1"/>
</dbReference>
<dbReference type="Proteomes" id="UP001324993">
    <property type="component" value="Chromosome"/>
</dbReference>
<keyword evidence="6" id="KW-0472">Membrane</keyword>
<keyword evidence="11" id="KW-1185">Reference proteome</keyword>
<dbReference type="Pfam" id="PF21926">
    <property type="entry name" value="FeeM"/>
    <property type="match status" value="1"/>
</dbReference>
<dbReference type="EMBL" id="CP138858">
    <property type="protein sequence ID" value="WPJ96643.1"/>
    <property type="molecule type" value="Genomic_DNA"/>
</dbReference>
<evidence type="ECO:0000259" key="9">
    <source>
        <dbReference type="PROSITE" id="PS50042"/>
    </source>
</evidence>
<evidence type="ECO:0000256" key="3">
    <source>
        <dbReference type="ARBA" id="ARBA00022692"/>
    </source>
</evidence>
<dbReference type="PANTHER" id="PTHR45638">
    <property type="entry name" value="CYCLIC NUCLEOTIDE-GATED CATION CHANNEL SUBUNIT A"/>
    <property type="match status" value="1"/>
</dbReference>
<keyword evidence="7" id="KW-1071">Ligand-gated ion channel</keyword>
<dbReference type="SUPFAM" id="SSF51206">
    <property type="entry name" value="cAMP-binding domain-like"/>
    <property type="match status" value="1"/>
</dbReference>
<protein>
    <submittedName>
        <fullName evidence="10">Cyclic nucleotide-binding domain-containing protein</fullName>
    </submittedName>
</protein>
<keyword evidence="8" id="KW-0407">Ion channel</keyword>
<dbReference type="Gene3D" id="3.40.630.30">
    <property type="match status" value="1"/>
</dbReference>
<evidence type="ECO:0000256" key="1">
    <source>
        <dbReference type="ARBA" id="ARBA00004141"/>
    </source>
</evidence>
<dbReference type="CDD" id="cd00038">
    <property type="entry name" value="CAP_ED"/>
    <property type="match status" value="1"/>
</dbReference>
<evidence type="ECO:0000313" key="11">
    <source>
        <dbReference type="Proteomes" id="UP001324993"/>
    </source>
</evidence>
<dbReference type="Pfam" id="PF00027">
    <property type="entry name" value="cNMP_binding"/>
    <property type="match status" value="1"/>
</dbReference>
<evidence type="ECO:0000256" key="5">
    <source>
        <dbReference type="ARBA" id="ARBA00023065"/>
    </source>
</evidence>
<dbReference type="InterPro" id="IPR016181">
    <property type="entry name" value="Acyl_CoA_acyltransferase"/>
</dbReference>
<dbReference type="InterPro" id="IPR050866">
    <property type="entry name" value="CNG_cation_channel"/>
</dbReference>
<evidence type="ECO:0000256" key="2">
    <source>
        <dbReference type="ARBA" id="ARBA00022448"/>
    </source>
</evidence>
<gene>
    <name evidence="10" type="ORF">SH580_02865</name>
</gene>
<dbReference type="PROSITE" id="PS00889">
    <property type="entry name" value="CNMP_BINDING_2"/>
    <property type="match status" value="1"/>
</dbReference>
<dbReference type="SMART" id="SM00100">
    <property type="entry name" value="cNMP"/>
    <property type="match status" value="1"/>
</dbReference>
<keyword evidence="3" id="KW-0812">Transmembrane</keyword>
<dbReference type="InterPro" id="IPR000595">
    <property type="entry name" value="cNMP-bd_dom"/>
</dbReference>
<comment type="subcellular location">
    <subcellularLocation>
        <location evidence="1">Membrane</location>
        <topology evidence="1">Multi-pass membrane protein</topology>
    </subcellularLocation>
</comment>
<dbReference type="Gene3D" id="2.60.120.10">
    <property type="entry name" value="Jelly Rolls"/>
    <property type="match status" value="1"/>
</dbReference>
<dbReference type="InterPro" id="IPR014710">
    <property type="entry name" value="RmlC-like_jellyroll"/>
</dbReference>
<dbReference type="RefSeq" id="WP_319833500.1">
    <property type="nucleotide sequence ID" value="NZ_CP138858.1"/>
</dbReference>